<gene>
    <name evidence="3" type="ORF">EGYM00163_LOCUS29566</name>
</gene>
<evidence type="ECO:0000313" key="3">
    <source>
        <dbReference type="EMBL" id="CAE0818398.1"/>
    </source>
</evidence>
<dbReference type="AlphaFoldDB" id="A0A7S4LBG7"/>
<proteinExistence type="inferred from homology"/>
<name>A0A7S4LBG7_9EUGL</name>
<dbReference type="InterPro" id="IPR036045">
    <property type="entry name" value="Sec1-like_sf"/>
</dbReference>
<evidence type="ECO:0000256" key="2">
    <source>
        <dbReference type="SAM" id="MobiDB-lite"/>
    </source>
</evidence>
<feature type="compositionally biased region" description="Basic and acidic residues" evidence="2">
    <location>
        <begin position="553"/>
        <end position="562"/>
    </location>
</feature>
<organism evidence="3">
    <name type="scientific">Eutreptiella gymnastica</name>
    <dbReference type="NCBI Taxonomy" id="73025"/>
    <lineage>
        <taxon>Eukaryota</taxon>
        <taxon>Discoba</taxon>
        <taxon>Euglenozoa</taxon>
        <taxon>Euglenida</taxon>
        <taxon>Spirocuta</taxon>
        <taxon>Euglenophyceae</taxon>
        <taxon>Eutreptiales</taxon>
        <taxon>Eutreptiaceae</taxon>
        <taxon>Eutreptiella</taxon>
    </lineage>
</organism>
<comment type="similarity">
    <text evidence="1">Belongs to the STXBP/unc-18/SEC1 family.</text>
</comment>
<feature type="region of interest" description="Disordered" evidence="2">
    <location>
        <begin position="540"/>
        <end position="565"/>
    </location>
</feature>
<dbReference type="InterPro" id="IPR001619">
    <property type="entry name" value="Sec1-like"/>
</dbReference>
<dbReference type="Gene3D" id="3.40.50.2060">
    <property type="match status" value="1"/>
</dbReference>
<evidence type="ECO:0000256" key="1">
    <source>
        <dbReference type="ARBA" id="ARBA00009884"/>
    </source>
</evidence>
<accession>A0A7S4LBG7</accession>
<dbReference type="InterPro" id="IPR027482">
    <property type="entry name" value="Sec1-like_dom2"/>
</dbReference>
<dbReference type="Gene3D" id="1.25.40.60">
    <property type="match status" value="1"/>
</dbReference>
<dbReference type="PIRSF" id="PIRSF005715">
    <property type="entry name" value="VPS45_Sec1"/>
    <property type="match status" value="1"/>
</dbReference>
<dbReference type="Gene3D" id="3.40.50.1910">
    <property type="match status" value="1"/>
</dbReference>
<dbReference type="Gene3D" id="3.90.830.10">
    <property type="entry name" value="Syntaxin Binding Protein 1, Chain A, domain 2"/>
    <property type="match status" value="1"/>
</dbReference>
<dbReference type="PANTHER" id="PTHR11679">
    <property type="entry name" value="VESICLE PROTEIN SORTING-ASSOCIATED"/>
    <property type="match status" value="1"/>
</dbReference>
<dbReference type="EMBL" id="HBJA01084906">
    <property type="protein sequence ID" value="CAE0818398.1"/>
    <property type="molecule type" value="Transcribed_RNA"/>
</dbReference>
<dbReference type="InterPro" id="IPR043127">
    <property type="entry name" value="Sec-1-like_dom3a"/>
</dbReference>
<dbReference type="GO" id="GO:0016192">
    <property type="term" value="P:vesicle-mediated transport"/>
    <property type="evidence" value="ECO:0007669"/>
    <property type="project" value="InterPro"/>
</dbReference>
<protein>
    <submittedName>
        <fullName evidence="3">Uncharacterized protein</fullName>
    </submittedName>
</protein>
<sequence>MDVIASVRDYVHKMVSEVVGLKALLVDKETSGMVGMVYSRSAILRKEVFLMDLLSKPDREKMQHLKCVVFVRPTTENITTLCTELRSPKYGEYHVFFSNIVSRDFLHSMALADEEERVKQVQEFYGDFYAINKDLFTLNIDSCAPLMRGQWDQKLFDRMTSGILAVLLAMKRRPVMRYQAKSTLCERLANNLKDCIKQESALFDFRARDNCLLLLLDRREDPVTPILTQWTYQAMIHELFGITNNRVVINASKKKAGPSSDGEASDNEVVLSGEQDLFFEKNMFSNWGDLCLRLKQFVDEFKAKSDQTSNIQSIEEMKNFMRDYPKFREMSGNVSKHVNLVGEMSERINERDLLNVSVLEQEMACYDEHSKHYEKLVVLLQNPKTKGMDCLRLVLLYALRYEGNKANALPELKKMLQAKGVPPEKVLLVDTIIKYGGTKERQSALFQREGITRVMTNIARGFKDVNNVYTQHEPPMKNILEKITSSSSIIPKNRSTDQFPFVSEFAPPHGGSQWKPKEVIIFVVGGATYEEALFVNAFNEPPSSNTGANATKDVPKGKEKESNPNQIRYILGSNCMLNSETFLREVEDIYRAA</sequence>
<reference evidence="3" key="1">
    <citation type="submission" date="2021-01" db="EMBL/GenBank/DDBJ databases">
        <authorList>
            <person name="Corre E."/>
            <person name="Pelletier E."/>
            <person name="Niang G."/>
            <person name="Scheremetjew M."/>
            <person name="Finn R."/>
            <person name="Kale V."/>
            <person name="Holt S."/>
            <person name="Cochrane G."/>
            <person name="Meng A."/>
            <person name="Brown T."/>
            <person name="Cohen L."/>
        </authorList>
    </citation>
    <scope>NUCLEOTIDE SEQUENCE</scope>
    <source>
        <strain evidence="3">CCMP1594</strain>
    </source>
</reference>
<dbReference type="InterPro" id="IPR043154">
    <property type="entry name" value="Sec-1-like_dom1"/>
</dbReference>
<dbReference type="SUPFAM" id="SSF56815">
    <property type="entry name" value="Sec1/munc18-like (SM) proteins"/>
    <property type="match status" value="1"/>
</dbReference>
<dbReference type="Pfam" id="PF00995">
    <property type="entry name" value="Sec1"/>
    <property type="match status" value="1"/>
</dbReference>